<keyword evidence="2 5" id="KW-0689">Ribosomal protein</keyword>
<name>A0A0G0C031_9BACT</name>
<evidence type="ECO:0000256" key="2">
    <source>
        <dbReference type="ARBA" id="ARBA00022980"/>
    </source>
</evidence>
<dbReference type="Gene3D" id="3.90.1030.10">
    <property type="entry name" value="Ribosomal protein L17"/>
    <property type="match status" value="1"/>
</dbReference>
<dbReference type="GO" id="GO:0006412">
    <property type="term" value="P:translation"/>
    <property type="evidence" value="ECO:0007669"/>
    <property type="project" value="InterPro"/>
</dbReference>
<dbReference type="EMBL" id="LBOV01000002">
    <property type="protein sequence ID" value="KKP44540.1"/>
    <property type="molecule type" value="Genomic_DNA"/>
</dbReference>
<dbReference type="PATRIC" id="fig|1619089.3.peg.144"/>
<evidence type="ECO:0000313" key="5">
    <source>
        <dbReference type="EMBL" id="KKP44540.1"/>
    </source>
</evidence>
<dbReference type="Proteomes" id="UP000034302">
    <property type="component" value="Unassembled WGS sequence"/>
</dbReference>
<comment type="caution">
    <text evidence="5">The sequence shown here is derived from an EMBL/GenBank/DDBJ whole genome shotgun (WGS) entry which is preliminary data.</text>
</comment>
<comment type="similarity">
    <text evidence="1">Belongs to the bacterial ribosomal protein bL17 family.</text>
</comment>
<dbReference type="SUPFAM" id="SSF64263">
    <property type="entry name" value="Prokaryotic ribosomal protein L17"/>
    <property type="match status" value="1"/>
</dbReference>
<dbReference type="InterPro" id="IPR000456">
    <property type="entry name" value="Ribosomal_bL17"/>
</dbReference>
<proteinExistence type="inferred from homology"/>
<organism evidence="5 6">
    <name type="scientific">candidate division WS6 bacterium GW2011_GWC1_33_20</name>
    <dbReference type="NCBI Taxonomy" id="1619089"/>
    <lineage>
        <taxon>Bacteria</taxon>
        <taxon>Candidatus Dojkabacteria</taxon>
    </lineage>
</organism>
<dbReference type="GO" id="GO:0003735">
    <property type="term" value="F:structural constituent of ribosome"/>
    <property type="evidence" value="ECO:0007669"/>
    <property type="project" value="InterPro"/>
</dbReference>
<protein>
    <recommendedName>
        <fullName evidence="4">50S ribosomal protein L17</fullName>
    </recommendedName>
</protein>
<evidence type="ECO:0000256" key="1">
    <source>
        <dbReference type="ARBA" id="ARBA00008777"/>
    </source>
</evidence>
<gene>
    <name evidence="5" type="primary">rplQ</name>
    <name evidence="5" type="ORF">UR34_C0002G0043</name>
</gene>
<dbReference type="GO" id="GO:0022625">
    <property type="term" value="C:cytosolic large ribosomal subunit"/>
    <property type="evidence" value="ECO:0007669"/>
    <property type="project" value="TreeGrafter"/>
</dbReference>
<reference evidence="5 6" key="1">
    <citation type="journal article" date="2015" name="Nature">
        <title>rRNA introns, odd ribosomes, and small enigmatic genomes across a large radiation of phyla.</title>
        <authorList>
            <person name="Brown C.T."/>
            <person name="Hug L.A."/>
            <person name="Thomas B.C."/>
            <person name="Sharon I."/>
            <person name="Castelle C.J."/>
            <person name="Singh A."/>
            <person name="Wilkins M.J."/>
            <person name="Williams K.H."/>
            <person name="Banfield J.F."/>
        </authorList>
    </citation>
    <scope>NUCLEOTIDE SEQUENCE [LARGE SCALE GENOMIC DNA]</scope>
</reference>
<dbReference type="PANTHER" id="PTHR14413:SF16">
    <property type="entry name" value="LARGE RIBOSOMAL SUBUNIT PROTEIN BL17M"/>
    <property type="match status" value="1"/>
</dbReference>
<evidence type="ECO:0000256" key="4">
    <source>
        <dbReference type="ARBA" id="ARBA00035494"/>
    </source>
</evidence>
<sequence length="177" mass="20222">MYKRIKKRKLGRTSAHRKALIQNQLRSVMQNGKIETSSVKAKVLKAELESIFSKVKTTKEGDLPLLRKLYTIFGDKELVKKIFLLGKKDVKISTKKIGFRAGDNTEVSTVEIVGFKVKEKSKKEVEKKVEKKEEIIEEKPIEEDVKRKGILNIGGRKSGIKKVEPMKKERARTRSGL</sequence>
<dbReference type="AlphaFoldDB" id="A0A0G0C031"/>
<keyword evidence="3" id="KW-0687">Ribonucleoprotein</keyword>
<accession>A0A0G0C031</accession>
<dbReference type="InterPro" id="IPR036373">
    <property type="entry name" value="Ribosomal_bL17_sf"/>
</dbReference>
<evidence type="ECO:0000256" key="3">
    <source>
        <dbReference type="ARBA" id="ARBA00023274"/>
    </source>
</evidence>
<evidence type="ECO:0000313" key="6">
    <source>
        <dbReference type="Proteomes" id="UP000034302"/>
    </source>
</evidence>
<dbReference type="Pfam" id="PF01196">
    <property type="entry name" value="Ribosomal_L17"/>
    <property type="match status" value="1"/>
</dbReference>
<dbReference type="PANTHER" id="PTHR14413">
    <property type="entry name" value="RIBOSOMAL PROTEIN L17"/>
    <property type="match status" value="1"/>
</dbReference>